<feature type="transmembrane region" description="Helical" evidence="13">
    <location>
        <begin position="67"/>
        <end position="83"/>
    </location>
</feature>
<evidence type="ECO:0000256" key="3">
    <source>
        <dbReference type="ARBA" id="ARBA00022630"/>
    </source>
</evidence>
<keyword evidence="5" id="KW-0001">2Fe-2S</keyword>
<proteinExistence type="predicted"/>
<evidence type="ECO:0000256" key="4">
    <source>
        <dbReference type="ARBA" id="ARBA00022692"/>
    </source>
</evidence>
<evidence type="ECO:0000256" key="11">
    <source>
        <dbReference type="ARBA" id="ARBA00023014"/>
    </source>
</evidence>
<protein>
    <submittedName>
        <fullName evidence="15">Ferric reductase-like transmembrane domain-containing protein</fullName>
    </submittedName>
</protein>
<evidence type="ECO:0000256" key="12">
    <source>
        <dbReference type="ARBA" id="ARBA00023136"/>
    </source>
</evidence>
<dbReference type="EMBL" id="JAJISD010000004">
    <property type="protein sequence ID" value="MCC8429468.1"/>
    <property type="molecule type" value="Genomic_DNA"/>
</dbReference>
<feature type="transmembrane region" description="Helical" evidence="13">
    <location>
        <begin position="104"/>
        <end position="125"/>
    </location>
</feature>
<organism evidence="15 16">
    <name type="scientific">Reyranella aquatilis</name>
    <dbReference type="NCBI Taxonomy" id="2035356"/>
    <lineage>
        <taxon>Bacteria</taxon>
        <taxon>Pseudomonadati</taxon>
        <taxon>Pseudomonadota</taxon>
        <taxon>Alphaproteobacteria</taxon>
        <taxon>Hyphomicrobiales</taxon>
        <taxon>Reyranellaceae</taxon>
        <taxon>Reyranella</taxon>
    </lineage>
</organism>
<name>A0ABS8KV07_9HYPH</name>
<evidence type="ECO:0000313" key="15">
    <source>
        <dbReference type="EMBL" id="MCC8429468.1"/>
    </source>
</evidence>
<dbReference type="PANTHER" id="PTHR47354">
    <property type="entry name" value="NADH OXIDOREDUCTASE HCR"/>
    <property type="match status" value="1"/>
</dbReference>
<keyword evidence="3" id="KW-0285">Flavoprotein</keyword>
<sequence length="457" mass="50481">MTAAHSPAEKGMPVPARDFTERLVLHYPGLHLIGAVLLITTALWIGAKMEMTGEGPLWPWRAPVQLTALWSVTLMAFTIFAGSRHPAIEVMFGGLDRAIKLHRVTGPLALGLLVLHLAFLVPLFIAEQQPVAAIFQPFREGSPLLFTVAILATYGFFALGLAAYAARLSYEWWRALHVLNGVLFAVAMGVSLIQGSAAAFEPLRLWLAVLTFVGVGSYFHHVVMFRRVGPKFVYRVSRVVPRGPHGFDLEMLPASERMSYAPGKFVFLTIAEGNRWSREMHPFSLSSTPVTREARLSIREVGGFTSRLRRLEPGHPVQLYGPYGGFTLLATVGFERIVCIGAGIGIAPFLGMLQFERTDNDQRPIAVTYVVHDRAHAAYHGELEDVARDVERISYRLWATAESGRLSARDLLDGIGDLNKTAFMICGSASFAEELSRQLRESGVPWSSIFSEGFAFR</sequence>
<feature type="transmembrane region" description="Helical" evidence="13">
    <location>
        <begin position="205"/>
        <end position="225"/>
    </location>
</feature>
<comment type="caution">
    <text evidence="15">The sequence shown here is derived from an EMBL/GenBank/DDBJ whole genome shotgun (WGS) entry which is preliminary data.</text>
</comment>
<dbReference type="Proteomes" id="UP001198862">
    <property type="component" value="Unassembled WGS sequence"/>
</dbReference>
<evidence type="ECO:0000256" key="13">
    <source>
        <dbReference type="SAM" id="Phobius"/>
    </source>
</evidence>
<comment type="subcellular location">
    <subcellularLocation>
        <location evidence="2">Membrane</location>
        <topology evidence="2">Multi-pass membrane protein</topology>
    </subcellularLocation>
</comment>
<dbReference type="InterPro" id="IPR017938">
    <property type="entry name" value="Riboflavin_synthase-like_b-brl"/>
</dbReference>
<dbReference type="Gene3D" id="2.40.30.10">
    <property type="entry name" value="Translation factors"/>
    <property type="match status" value="1"/>
</dbReference>
<accession>A0ABS8KV07</accession>
<dbReference type="Pfam" id="PF01794">
    <property type="entry name" value="Ferric_reduct"/>
    <property type="match status" value="1"/>
</dbReference>
<keyword evidence="7" id="KW-0274">FAD</keyword>
<comment type="cofactor">
    <cofactor evidence="1">
        <name>FAD</name>
        <dbReference type="ChEBI" id="CHEBI:57692"/>
    </cofactor>
</comment>
<evidence type="ECO:0000256" key="5">
    <source>
        <dbReference type="ARBA" id="ARBA00022714"/>
    </source>
</evidence>
<dbReference type="PROSITE" id="PS51384">
    <property type="entry name" value="FAD_FR"/>
    <property type="match status" value="1"/>
</dbReference>
<dbReference type="InterPro" id="IPR039261">
    <property type="entry name" value="FNR_nucleotide-bd"/>
</dbReference>
<evidence type="ECO:0000313" key="16">
    <source>
        <dbReference type="Proteomes" id="UP001198862"/>
    </source>
</evidence>
<keyword evidence="8 13" id="KW-1133">Transmembrane helix</keyword>
<dbReference type="SUPFAM" id="SSF63380">
    <property type="entry name" value="Riboflavin synthase domain-like"/>
    <property type="match status" value="1"/>
</dbReference>
<keyword evidence="16" id="KW-1185">Reference proteome</keyword>
<dbReference type="Gene3D" id="3.40.50.80">
    <property type="entry name" value="Nucleotide-binding domain of ferredoxin-NADP reductase (FNR) module"/>
    <property type="match status" value="1"/>
</dbReference>
<dbReference type="Pfam" id="PF08022">
    <property type="entry name" value="FAD_binding_8"/>
    <property type="match status" value="1"/>
</dbReference>
<dbReference type="InterPro" id="IPR001433">
    <property type="entry name" value="OxRdtase_FAD/NAD-bd"/>
</dbReference>
<keyword evidence="4 13" id="KW-0812">Transmembrane</keyword>
<gene>
    <name evidence="15" type="ORF">LJ725_10855</name>
</gene>
<reference evidence="15 16" key="1">
    <citation type="submission" date="2021-11" db="EMBL/GenBank/DDBJ databases">
        <authorList>
            <person name="Lee D.-H."/>
            <person name="Kim S.-B."/>
        </authorList>
    </citation>
    <scope>NUCLEOTIDE SEQUENCE [LARGE SCALE GENOMIC DNA]</scope>
    <source>
        <strain evidence="15 16">KCTC 52223</strain>
    </source>
</reference>
<dbReference type="InterPro" id="IPR013130">
    <property type="entry name" value="Fe3_Rdtase_TM_dom"/>
</dbReference>
<keyword evidence="11" id="KW-0411">Iron-sulfur</keyword>
<dbReference type="RefSeq" id="WP_230550670.1">
    <property type="nucleotide sequence ID" value="NZ_JAJISD010000004.1"/>
</dbReference>
<evidence type="ECO:0000256" key="1">
    <source>
        <dbReference type="ARBA" id="ARBA00001974"/>
    </source>
</evidence>
<dbReference type="InterPro" id="IPR050415">
    <property type="entry name" value="MRET"/>
</dbReference>
<evidence type="ECO:0000256" key="9">
    <source>
        <dbReference type="ARBA" id="ARBA00023002"/>
    </source>
</evidence>
<evidence type="ECO:0000256" key="7">
    <source>
        <dbReference type="ARBA" id="ARBA00022827"/>
    </source>
</evidence>
<dbReference type="Pfam" id="PF00175">
    <property type="entry name" value="NAD_binding_1"/>
    <property type="match status" value="1"/>
</dbReference>
<evidence type="ECO:0000259" key="14">
    <source>
        <dbReference type="PROSITE" id="PS51384"/>
    </source>
</evidence>
<dbReference type="InterPro" id="IPR017927">
    <property type="entry name" value="FAD-bd_FR_type"/>
</dbReference>
<dbReference type="InterPro" id="IPR013112">
    <property type="entry name" value="FAD-bd_8"/>
</dbReference>
<keyword evidence="6" id="KW-0479">Metal-binding</keyword>
<keyword evidence="10" id="KW-0408">Iron</keyword>
<keyword evidence="9" id="KW-0560">Oxidoreductase</keyword>
<evidence type="ECO:0000256" key="6">
    <source>
        <dbReference type="ARBA" id="ARBA00022723"/>
    </source>
</evidence>
<keyword evidence="12 13" id="KW-0472">Membrane</keyword>
<feature type="transmembrane region" description="Helical" evidence="13">
    <location>
        <begin position="145"/>
        <end position="166"/>
    </location>
</feature>
<evidence type="ECO:0000256" key="10">
    <source>
        <dbReference type="ARBA" id="ARBA00023004"/>
    </source>
</evidence>
<feature type="domain" description="FAD-binding FR-type" evidence="14">
    <location>
        <begin position="229"/>
        <end position="329"/>
    </location>
</feature>
<dbReference type="PANTHER" id="PTHR47354:SF8">
    <property type="entry name" value="1,2-PHENYLACETYL-COA EPOXIDASE, SUBUNIT E"/>
    <property type="match status" value="1"/>
</dbReference>
<evidence type="ECO:0000256" key="2">
    <source>
        <dbReference type="ARBA" id="ARBA00004141"/>
    </source>
</evidence>
<feature type="transmembrane region" description="Helical" evidence="13">
    <location>
        <begin position="178"/>
        <end position="199"/>
    </location>
</feature>
<feature type="transmembrane region" description="Helical" evidence="13">
    <location>
        <begin position="27"/>
        <end position="47"/>
    </location>
</feature>
<dbReference type="SUPFAM" id="SSF52343">
    <property type="entry name" value="Ferredoxin reductase-like, C-terminal NADP-linked domain"/>
    <property type="match status" value="1"/>
</dbReference>
<evidence type="ECO:0000256" key="8">
    <source>
        <dbReference type="ARBA" id="ARBA00022989"/>
    </source>
</evidence>